<gene>
    <name evidence="2" type="ORF">NPIL_589411</name>
</gene>
<keyword evidence="1" id="KW-1133">Transmembrane helix</keyword>
<evidence type="ECO:0000313" key="2">
    <source>
        <dbReference type="EMBL" id="GFT62379.1"/>
    </source>
</evidence>
<comment type="caution">
    <text evidence="2">The sequence shown here is derived from an EMBL/GenBank/DDBJ whole genome shotgun (WGS) entry which is preliminary data.</text>
</comment>
<keyword evidence="1" id="KW-0472">Membrane</keyword>
<evidence type="ECO:0000313" key="3">
    <source>
        <dbReference type="Proteomes" id="UP000887013"/>
    </source>
</evidence>
<organism evidence="2 3">
    <name type="scientific">Nephila pilipes</name>
    <name type="common">Giant wood spider</name>
    <name type="synonym">Nephila maculata</name>
    <dbReference type="NCBI Taxonomy" id="299642"/>
    <lineage>
        <taxon>Eukaryota</taxon>
        <taxon>Metazoa</taxon>
        <taxon>Ecdysozoa</taxon>
        <taxon>Arthropoda</taxon>
        <taxon>Chelicerata</taxon>
        <taxon>Arachnida</taxon>
        <taxon>Araneae</taxon>
        <taxon>Araneomorphae</taxon>
        <taxon>Entelegynae</taxon>
        <taxon>Araneoidea</taxon>
        <taxon>Nephilidae</taxon>
        <taxon>Nephila</taxon>
    </lineage>
</organism>
<evidence type="ECO:0000256" key="1">
    <source>
        <dbReference type="SAM" id="Phobius"/>
    </source>
</evidence>
<dbReference type="AlphaFoldDB" id="A0A8X6PE06"/>
<reference evidence="2" key="1">
    <citation type="submission" date="2020-08" db="EMBL/GenBank/DDBJ databases">
        <title>Multicomponent nature underlies the extraordinary mechanical properties of spider dragline silk.</title>
        <authorList>
            <person name="Kono N."/>
            <person name="Nakamura H."/>
            <person name="Mori M."/>
            <person name="Yoshida Y."/>
            <person name="Ohtoshi R."/>
            <person name="Malay A.D."/>
            <person name="Moran D.A.P."/>
            <person name="Tomita M."/>
            <person name="Numata K."/>
            <person name="Arakawa K."/>
        </authorList>
    </citation>
    <scope>NUCLEOTIDE SEQUENCE</scope>
</reference>
<feature type="transmembrane region" description="Helical" evidence="1">
    <location>
        <begin position="53"/>
        <end position="75"/>
    </location>
</feature>
<protein>
    <submittedName>
        <fullName evidence="2">Uncharacterized protein</fullName>
    </submittedName>
</protein>
<keyword evidence="3" id="KW-1185">Reference proteome</keyword>
<keyword evidence="1" id="KW-0812">Transmembrane</keyword>
<dbReference type="EMBL" id="BMAW01068012">
    <property type="protein sequence ID" value="GFT62379.1"/>
    <property type="molecule type" value="Genomic_DNA"/>
</dbReference>
<sequence length="81" mass="9364">MLSRPPLPETSINRKAADFSDWEQCLWGCIKRCILKHPVEHHIPDRADQKKSFFSIFLLFFSSILYAIRALLVVASMDVSK</sequence>
<accession>A0A8X6PE06</accession>
<proteinExistence type="predicted"/>
<name>A0A8X6PE06_NEPPI</name>
<dbReference type="Proteomes" id="UP000887013">
    <property type="component" value="Unassembled WGS sequence"/>
</dbReference>